<dbReference type="Proteomes" id="UP000585437">
    <property type="component" value="Unassembled WGS sequence"/>
</dbReference>
<comment type="caution">
    <text evidence="2">The sequence shown here is derived from an EMBL/GenBank/DDBJ whole genome shotgun (WGS) entry which is preliminary data.</text>
</comment>
<protein>
    <submittedName>
        <fullName evidence="2">Uncharacterized protein</fullName>
    </submittedName>
</protein>
<proteinExistence type="predicted"/>
<gene>
    <name evidence="2" type="ORF">F4695_003906</name>
</gene>
<evidence type="ECO:0000256" key="1">
    <source>
        <dbReference type="SAM" id="MobiDB-lite"/>
    </source>
</evidence>
<feature type="region of interest" description="Disordered" evidence="1">
    <location>
        <begin position="49"/>
        <end position="80"/>
    </location>
</feature>
<feature type="compositionally biased region" description="Polar residues" evidence="1">
    <location>
        <begin position="49"/>
        <end position="61"/>
    </location>
</feature>
<keyword evidence="3" id="KW-1185">Reference proteome</keyword>
<name>A0A7X0MUQ8_9HYPH</name>
<reference evidence="2 3" key="1">
    <citation type="submission" date="2020-08" db="EMBL/GenBank/DDBJ databases">
        <title>The Agave Microbiome: Exploring the role of microbial communities in plant adaptations to desert environments.</title>
        <authorList>
            <person name="Partida-Martinez L.P."/>
        </authorList>
    </citation>
    <scope>NUCLEOTIDE SEQUENCE [LARGE SCALE GENOMIC DNA]</scope>
    <source>
        <strain evidence="2 3">AS3.12</strain>
    </source>
</reference>
<organism evidence="2 3">
    <name type="scientific">Rhizobium soli</name>
    <dbReference type="NCBI Taxonomy" id="424798"/>
    <lineage>
        <taxon>Bacteria</taxon>
        <taxon>Pseudomonadati</taxon>
        <taxon>Pseudomonadota</taxon>
        <taxon>Alphaproteobacteria</taxon>
        <taxon>Hyphomicrobiales</taxon>
        <taxon>Rhizobiaceae</taxon>
        <taxon>Rhizobium/Agrobacterium group</taxon>
        <taxon>Rhizobium</taxon>
    </lineage>
</organism>
<accession>A0A7X0MUQ8</accession>
<evidence type="ECO:0000313" key="3">
    <source>
        <dbReference type="Proteomes" id="UP000585437"/>
    </source>
</evidence>
<evidence type="ECO:0000313" key="2">
    <source>
        <dbReference type="EMBL" id="MBB6510515.1"/>
    </source>
</evidence>
<dbReference type="EMBL" id="JACHBU010000009">
    <property type="protein sequence ID" value="MBB6510515.1"/>
    <property type="molecule type" value="Genomic_DNA"/>
</dbReference>
<sequence length="186" mass="19897">MASPWKFLSRLVPRRRESKQDAVVADAKPNVLALSGPVVTVAGESLATTSALGDTELSPSAVSDPDLEEPTPVESAVSRADDGAGTVVADVVVGDTAPSALPDTVVIPSPDAANLQLRVESKPRKQMGRARKPELVDTTQVLPDVSIPSDDTLSLDDEIRLLRGKLVGKLRLQNAQLRKMLERFER</sequence>
<dbReference type="AlphaFoldDB" id="A0A7X0MUQ8"/>